<feature type="transmembrane region" description="Helical" evidence="1">
    <location>
        <begin position="12"/>
        <end position="36"/>
    </location>
</feature>
<protein>
    <submittedName>
        <fullName evidence="2">Uncharacterized protein</fullName>
    </submittedName>
</protein>
<sequence length="68" mass="7082">MTRLLAEGSPSVGGSMAVWLLFIVAGMFVGGAWSAYQNGSKLMTMIMAVLAAVALLVALGSLFNLMPF</sequence>
<reference evidence="2 3" key="1">
    <citation type="submission" date="2023-05" db="EMBL/GenBank/DDBJ databases">
        <title>Corynebacterium suedekumii sp. nov. and Corynebacterium breve sp. nov. isolated from raw cow's milk.</title>
        <authorList>
            <person name="Baer M.K."/>
            <person name="Mehl L."/>
            <person name="Hellmuth R."/>
            <person name="Marke G."/>
            <person name="Lipski A."/>
        </authorList>
    </citation>
    <scope>NUCLEOTIDE SEQUENCE [LARGE SCALE GENOMIC DNA]</scope>
    <source>
        <strain evidence="2 3">R4</strain>
    </source>
</reference>
<dbReference type="Proteomes" id="UP001225598">
    <property type="component" value="Chromosome"/>
</dbReference>
<proteinExistence type="predicted"/>
<keyword evidence="1" id="KW-0812">Transmembrane</keyword>
<gene>
    <name evidence="2" type="ORF">QP027_07265</name>
</gene>
<evidence type="ECO:0000256" key="1">
    <source>
        <dbReference type="SAM" id="Phobius"/>
    </source>
</evidence>
<keyword evidence="3" id="KW-1185">Reference proteome</keyword>
<feature type="transmembrane region" description="Helical" evidence="1">
    <location>
        <begin position="42"/>
        <end position="65"/>
    </location>
</feature>
<dbReference type="EMBL" id="CP126969">
    <property type="protein sequence ID" value="WIM66932.1"/>
    <property type="molecule type" value="Genomic_DNA"/>
</dbReference>
<name>A0ABY8VCT8_9CORY</name>
<organism evidence="2 3">
    <name type="scientific">Corynebacterium breve</name>
    <dbReference type="NCBI Taxonomy" id="3049799"/>
    <lineage>
        <taxon>Bacteria</taxon>
        <taxon>Bacillati</taxon>
        <taxon>Actinomycetota</taxon>
        <taxon>Actinomycetes</taxon>
        <taxon>Mycobacteriales</taxon>
        <taxon>Corynebacteriaceae</taxon>
        <taxon>Corynebacterium</taxon>
    </lineage>
</organism>
<evidence type="ECO:0000313" key="3">
    <source>
        <dbReference type="Proteomes" id="UP001225598"/>
    </source>
</evidence>
<keyword evidence="1" id="KW-0472">Membrane</keyword>
<keyword evidence="1" id="KW-1133">Transmembrane helix</keyword>
<dbReference type="RefSeq" id="WP_284823669.1">
    <property type="nucleotide sequence ID" value="NZ_CP126969.1"/>
</dbReference>
<evidence type="ECO:0000313" key="2">
    <source>
        <dbReference type="EMBL" id="WIM66932.1"/>
    </source>
</evidence>
<accession>A0ABY8VCT8</accession>